<feature type="region of interest" description="Disordered" evidence="1">
    <location>
        <begin position="1"/>
        <end position="39"/>
    </location>
</feature>
<sequence>MPQDPRQGQRDDGGEVSLEHQSPRGAFQGTAALSDPISVRQPLPDPYLPGPVVDRFRAALGLLPTTGHQLRPLPGLLRWHAMPEALPSPTLAKHTPAPQVPAFHRNACPLPGLLRWHAMPEALPSPTLAQPPPRLRHSSCACLPLECQAGATLLGGPPKKT</sequence>
<reference evidence="2" key="1">
    <citation type="journal article" date="2023" name="DNA Res.">
        <title>Chromosome-level genome assembly of Phrynocephalus forsythii using third-generation DNA sequencing and Hi-C analysis.</title>
        <authorList>
            <person name="Qi Y."/>
            <person name="Zhao W."/>
            <person name="Zhao Y."/>
            <person name="Niu C."/>
            <person name="Cao S."/>
            <person name="Zhang Y."/>
        </authorList>
    </citation>
    <scope>NUCLEOTIDE SEQUENCE</scope>
    <source>
        <tissue evidence="2">Muscle</tissue>
    </source>
</reference>
<proteinExistence type="predicted"/>
<evidence type="ECO:0000256" key="1">
    <source>
        <dbReference type="SAM" id="MobiDB-lite"/>
    </source>
</evidence>
<keyword evidence="3" id="KW-1185">Reference proteome</keyword>
<dbReference type="Proteomes" id="UP001142489">
    <property type="component" value="Unassembled WGS sequence"/>
</dbReference>
<dbReference type="EMBL" id="JAPFRF010000005">
    <property type="protein sequence ID" value="KAJ7332267.1"/>
    <property type="molecule type" value="Genomic_DNA"/>
</dbReference>
<feature type="compositionally biased region" description="Basic and acidic residues" evidence="1">
    <location>
        <begin position="7"/>
        <end position="22"/>
    </location>
</feature>
<name>A0A9Q1B2V1_9SAUR</name>
<gene>
    <name evidence="2" type="ORF">JRQ81_014447</name>
</gene>
<dbReference type="AlphaFoldDB" id="A0A9Q1B2V1"/>
<organism evidence="2 3">
    <name type="scientific">Phrynocephalus forsythii</name>
    <dbReference type="NCBI Taxonomy" id="171643"/>
    <lineage>
        <taxon>Eukaryota</taxon>
        <taxon>Metazoa</taxon>
        <taxon>Chordata</taxon>
        <taxon>Craniata</taxon>
        <taxon>Vertebrata</taxon>
        <taxon>Euteleostomi</taxon>
        <taxon>Lepidosauria</taxon>
        <taxon>Squamata</taxon>
        <taxon>Bifurcata</taxon>
        <taxon>Unidentata</taxon>
        <taxon>Episquamata</taxon>
        <taxon>Toxicofera</taxon>
        <taxon>Iguania</taxon>
        <taxon>Acrodonta</taxon>
        <taxon>Agamidae</taxon>
        <taxon>Agaminae</taxon>
        <taxon>Phrynocephalus</taxon>
    </lineage>
</organism>
<comment type="caution">
    <text evidence="2">The sequence shown here is derived from an EMBL/GenBank/DDBJ whole genome shotgun (WGS) entry which is preliminary data.</text>
</comment>
<evidence type="ECO:0000313" key="3">
    <source>
        <dbReference type="Proteomes" id="UP001142489"/>
    </source>
</evidence>
<accession>A0A9Q1B2V1</accession>
<protein>
    <submittedName>
        <fullName evidence="2">Uncharacterized protein</fullName>
    </submittedName>
</protein>
<evidence type="ECO:0000313" key="2">
    <source>
        <dbReference type="EMBL" id="KAJ7332267.1"/>
    </source>
</evidence>